<reference evidence="1" key="2">
    <citation type="journal article" date="2015" name="Data Brief">
        <title>Shoot transcriptome of the giant reed, Arundo donax.</title>
        <authorList>
            <person name="Barrero R.A."/>
            <person name="Guerrero F.D."/>
            <person name="Moolhuijzen P."/>
            <person name="Goolsby J.A."/>
            <person name="Tidwell J."/>
            <person name="Bellgard S.E."/>
            <person name="Bellgard M.I."/>
        </authorList>
    </citation>
    <scope>NUCLEOTIDE SEQUENCE</scope>
    <source>
        <tissue evidence="1">Shoot tissue taken approximately 20 cm above the soil surface</tissue>
    </source>
</reference>
<evidence type="ECO:0000313" key="1">
    <source>
        <dbReference type="EMBL" id="JAE00401.1"/>
    </source>
</evidence>
<dbReference type="AlphaFoldDB" id="A0A0A9ER91"/>
<name>A0A0A9ER91_ARUDO</name>
<accession>A0A0A9ER91</accession>
<sequence length="37" mass="4439">MGLLSLVNSHPDNLRFRTFLPKYYCKTCYYRMTSFAT</sequence>
<protein>
    <submittedName>
        <fullName evidence="1">Uncharacterized protein</fullName>
    </submittedName>
</protein>
<organism evidence="1">
    <name type="scientific">Arundo donax</name>
    <name type="common">Giant reed</name>
    <name type="synonym">Donax arundinaceus</name>
    <dbReference type="NCBI Taxonomy" id="35708"/>
    <lineage>
        <taxon>Eukaryota</taxon>
        <taxon>Viridiplantae</taxon>
        <taxon>Streptophyta</taxon>
        <taxon>Embryophyta</taxon>
        <taxon>Tracheophyta</taxon>
        <taxon>Spermatophyta</taxon>
        <taxon>Magnoliopsida</taxon>
        <taxon>Liliopsida</taxon>
        <taxon>Poales</taxon>
        <taxon>Poaceae</taxon>
        <taxon>PACMAD clade</taxon>
        <taxon>Arundinoideae</taxon>
        <taxon>Arundineae</taxon>
        <taxon>Arundo</taxon>
    </lineage>
</organism>
<dbReference type="EMBL" id="GBRH01197495">
    <property type="protein sequence ID" value="JAE00401.1"/>
    <property type="molecule type" value="Transcribed_RNA"/>
</dbReference>
<proteinExistence type="predicted"/>
<reference evidence="1" key="1">
    <citation type="submission" date="2014-09" db="EMBL/GenBank/DDBJ databases">
        <authorList>
            <person name="Magalhaes I.L.F."/>
            <person name="Oliveira U."/>
            <person name="Santos F.R."/>
            <person name="Vidigal T.H.D.A."/>
            <person name="Brescovit A.D."/>
            <person name="Santos A.J."/>
        </authorList>
    </citation>
    <scope>NUCLEOTIDE SEQUENCE</scope>
    <source>
        <tissue evidence="1">Shoot tissue taken approximately 20 cm above the soil surface</tissue>
    </source>
</reference>